<dbReference type="RefSeq" id="WP_128208716.1">
    <property type="nucleotide sequence ID" value="NZ_JBHRSO010000018.1"/>
</dbReference>
<reference evidence="1 2" key="1">
    <citation type="submission" date="2019-01" db="EMBL/GenBank/DDBJ databases">
        <title>Sinorhodobacter populi sp. nov. isolated from the symptomatic bark tissue of Populus euramericana canker.</title>
        <authorList>
            <person name="Xu G."/>
        </authorList>
    </citation>
    <scope>NUCLEOTIDE SEQUENCE [LARGE SCALE GENOMIC DNA]</scope>
    <source>
        <strain evidence="1 2">SK2B-1</strain>
    </source>
</reference>
<proteinExistence type="predicted"/>
<evidence type="ECO:0000313" key="2">
    <source>
        <dbReference type="Proteomes" id="UP000284476"/>
    </source>
</evidence>
<dbReference type="AlphaFoldDB" id="A0A443JKS0"/>
<protein>
    <submittedName>
        <fullName evidence="1">Uncharacterized protein</fullName>
    </submittedName>
</protein>
<accession>A0A443JKS0</accession>
<dbReference type="EMBL" id="SAUZ01000010">
    <property type="protein sequence ID" value="RWR21124.1"/>
    <property type="molecule type" value="Genomic_DNA"/>
</dbReference>
<comment type="caution">
    <text evidence="1">The sequence shown here is derived from an EMBL/GenBank/DDBJ whole genome shotgun (WGS) entry which is preliminary data.</text>
</comment>
<evidence type="ECO:0000313" key="1">
    <source>
        <dbReference type="EMBL" id="RWR21124.1"/>
    </source>
</evidence>
<name>A0A443JKS0_9RHOB</name>
<sequence length="100" mass="10493">MLNNTGRYTQSNENTSPVAPETAIVAVYDPRPGGMSDFGVKGTIVYRLPSGRAAIGKFSIIVGVLTVAYGDKRKGKLLSGTDMPLSVAETLMSDLVSEAA</sequence>
<reference evidence="1 2" key="2">
    <citation type="submission" date="2019-01" db="EMBL/GenBank/DDBJ databases">
        <authorList>
            <person name="Li Y."/>
        </authorList>
    </citation>
    <scope>NUCLEOTIDE SEQUENCE [LARGE SCALE GENOMIC DNA]</scope>
    <source>
        <strain evidence="1 2">SK2B-1</strain>
    </source>
</reference>
<dbReference type="Proteomes" id="UP000284476">
    <property type="component" value="Unassembled WGS sequence"/>
</dbReference>
<gene>
    <name evidence="1" type="ORF">D2T30_09785</name>
</gene>
<organism evidence="1 2">
    <name type="scientific">Paenirhodobacter populi</name>
    <dbReference type="NCBI Taxonomy" id="2306993"/>
    <lineage>
        <taxon>Bacteria</taxon>
        <taxon>Pseudomonadati</taxon>
        <taxon>Pseudomonadota</taxon>
        <taxon>Alphaproteobacteria</taxon>
        <taxon>Rhodobacterales</taxon>
        <taxon>Rhodobacter group</taxon>
        <taxon>Paenirhodobacter</taxon>
    </lineage>
</organism>